<name>A0A914QL05_9BILA</name>
<accession>A0A914QL05</accession>
<reference evidence="8" key="1">
    <citation type="submission" date="2022-11" db="UniProtKB">
        <authorList>
            <consortium name="WormBaseParasite"/>
        </authorList>
    </citation>
    <scope>IDENTIFICATION</scope>
</reference>
<evidence type="ECO:0000256" key="4">
    <source>
        <dbReference type="SAM" id="MobiDB-lite"/>
    </source>
</evidence>
<dbReference type="PANTHER" id="PTHR14905">
    <property type="entry name" value="NG37"/>
    <property type="match status" value="1"/>
</dbReference>
<dbReference type="Pfam" id="PF25107">
    <property type="entry name" value="VWA7_N"/>
    <property type="match status" value="2"/>
</dbReference>
<evidence type="ECO:0000256" key="2">
    <source>
        <dbReference type="ARBA" id="ARBA00022525"/>
    </source>
</evidence>
<keyword evidence="2" id="KW-0964">Secreted</keyword>
<feature type="domain" description="VWA7 N-terminal" evidence="6">
    <location>
        <begin position="7"/>
        <end position="115"/>
    </location>
</feature>
<dbReference type="Pfam" id="PF25106">
    <property type="entry name" value="VWA_4"/>
    <property type="match status" value="1"/>
</dbReference>
<dbReference type="AlphaFoldDB" id="A0A914QL05"/>
<dbReference type="InterPro" id="IPR036465">
    <property type="entry name" value="vWFA_dom_sf"/>
</dbReference>
<feature type="domain" description="Hemicentin-1-like von Willebrand factor A" evidence="5">
    <location>
        <begin position="252"/>
        <end position="406"/>
    </location>
</feature>
<feature type="region of interest" description="Disordered" evidence="4">
    <location>
        <begin position="382"/>
        <end position="403"/>
    </location>
</feature>
<dbReference type="Gene3D" id="3.40.50.410">
    <property type="entry name" value="von Willebrand factor, type A domain"/>
    <property type="match status" value="1"/>
</dbReference>
<feature type="compositionally biased region" description="Low complexity" evidence="4">
    <location>
        <begin position="386"/>
        <end position="396"/>
    </location>
</feature>
<keyword evidence="3" id="KW-0732">Signal</keyword>
<dbReference type="Proteomes" id="UP000887578">
    <property type="component" value="Unplaced"/>
</dbReference>
<organism evidence="7 8">
    <name type="scientific">Panagrolaimus davidi</name>
    <dbReference type="NCBI Taxonomy" id="227884"/>
    <lineage>
        <taxon>Eukaryota</taxon>
        <taxon>Metazoa</taxon>
        <taxon>Ecdysozoa</taxon>
        <taxon>Nematoda</taxon>
        <taxon>Chromadorea</taxon>
        <taxon>Rhabditida</taxon>
        <taxon>Tylenchina</taxon>
        <taxon>Panagrolaimomorpha</taxon>
        <taxon>Panagrolaimoidea</taxon>
        <taxon>Panagrolaimidae</taxon>
        <taxon>Panagrolaimus</taxon>
    </lineage>
</organism>
<protein>
    <submittedName>
        <fullName evidence="8">VWFA domain-containing protein</fullName>
    </submittedName>
</protein>
<dbReference type="WBParaSite" id="PDA_v2.g30390.t1">
    <property type="protein sequence ID" value="PDA_v2.g30390.t1"/>
    <property type="gene ID" value="PDA_v2.g30390"/>
</dbReference>
<dbReference type="SUPFAM" id="SSF53300">
    <property type="entry name" value="vWA-like"/>
    <property type="match status" value="1"/>
</dbReference>
<dbReference type="PANTHER" id="PTHR14905:SF7">
    <property type="entry name" value="VON WILLEBRAND FACTOR A DOMAIN-CONTAINING PROTEIN 7"/>
    <property type="match status" value="1"/>
</dbReference>
<comment type="subcellular location">
    <subcellularLocation>
        <location evidence="1">Secreted</location>
    </subcellularLocation>
</comment>
<feature type="domain" description="VWA7 N-terminal" evidence="6">
    <location>
        <begin position="150"/>
        <end position="239"/>
    </location>
</feature>
<evidence type="ECO:0000313" key="7">
    <source>
        <dbReference type="Proteomes" id="UP000887578"/>
    </source>
</evidence>
<proteinExistence type="predicted"/>
<keyword evidence="7" id="KW-1185">Reference proteome</keyword>
<dbReference type="InterPro" id="IPR056862">
    <property type="entry name" value="VWA7_N"/>
</dbReference>
<evidence type="ECO:0000256" key="3">
    <source>
        <dbReference type="ARBA" id="ARBA00022729"/>
    </source>
</evidence>
<evidence type="ECO:0000313" key="8">
    <source>
        <dbReference type="WBParaSite" id="PDA_v2.g30390.t1"/>
    </source>
</evidence>
<dbReference type="InterPro" id="IPR056861">
    <property type="entry name" value="HMCN1-like_VWA"/>
</dbReference>
<sequence>MYYVNRPDIVEALKSNPITHFDAESFISGSNYNLIQSRQTVFKSIKRLADIENDIGSIRQLIGQSIHTLQDFYSHTNWVEMGYKTINSRVGEDSYLGLPVNQPHIDACRACTKDEMSSGEQAEFNRIKSSIYNNLLLGLLDFSFDNVYVCRNNIIVNNFLTSGYYSSEASVAPKPKGKCSHGGGTDSTDATCAPGGISKDADTFIFAPHYYLHSIAANLSVQATIRYFEDLRLSIGDEKLFGLIIGMSKYTSLAFIVDTTSSMQTSITATRLYVKSLLDNTPDDAMIFVTLFSDSGFSNIRQFSDKPEVMAYLFSFTPSGSDNNPGIVYNAILATAKFVPPETNIFIFTDASSSNPSIQNQIQAISNQKKLQINFILSGAKDRPSYRPSSSALSSPTPQPYRTTTSRSFWDIFRGKRNVEENDFKGFRRLARATNGLFIVPKDSELPELGRMSSCGSWETIMVIEDFDVGCGNNVWNWTIPIDESIATLEVSFTLSDSQPNSTLENLVIIFTDAAGGRLHPSTETLLISTASTRIYRFEIKGERAIWHVNFGQMYCPPPPPVTINVRAESYLISNVMFFDSNYKKVENQPIVGGIYTVFIDCPDCSKIDSITFNQCGIAGGQGSSRVEQTTTNGWFFVNNITLPQTDLICVEFSGETKMGTKFLRVNRKKISPSPFVLTGRIFSQDFPGENRVYQKRNATLAFQIENFGEKDTVEITVDGRKSNKCKIKRQTITLEKGQIYHGIAEIEADGEADEIDNIDLNVASITNLNANLVSTFDFSIVDKILDTTSPTCKIIHSTAESCAKGFLRSCRHQNYTVTLEITDYGSGLSGIRTSEGNWVIPEIITASNFPGSKITIYGSVSCCENVNVVVVNKGGLYDICKIEINHSSALIFSYSLLFICYFISQIF</sequence>
<evidence type="ECO:0000256" key="1">
    <source>
        <dbReference type="ARBA" id="ARBA00004613"/>
    </source>
</evidence>
<evidence type="ECO:0000259" key="5">
    <source>
        <dbReference type="Pfam" id="PF25106"/>
    </source>
</evidence>
<evidence type="ECO:0000259" key="6">
    <source>
        <dbReference type="Pfam" id="PF25107"/>
    </source>
</evidence>
<dbReference type="InterPro" id="IPR052577">
    <property type="entry name" value="VWA7"/>
</dbReference>